<dbReference type="EMBL" id="AHCL02000041">
    <property type="protein sequence ID" value="EPC06211.1"/>
    <property type="molecule type" value="Genomic_DNA"/>
</dbReference>
<name>S2LC63_BACCE</name>
<evidence type="ECO:0000313" key="2">
    <source>
        <dbReference type="Proteomes" id="UP000006969"/>
    </source>
</evidence>
<accession>S2LC63</accession>
<protein>
    <submittedName>
        <fullName evidence="1">Uncharacterized protein</fullName>
    </submittedName>
</protein>
<sequence>MMVREQFQCDLKTLQQKVIE</sequence>
<gene>
    <name evidence="1" type="ORF">IC3_06153</name>
</gene>
<organism evidence="1 2">
    <name type="scientific">Bacillus cereus VD142</name>
    <dbReference type="NCBI Taxonomy" id="718224"/>
    <lineage>
        <taxon>Bacteria</taxon>
        <taxon>Bacillati</taxon>
        <taxon>Bacillota</taxon>
        <taxon>Bacilli</taxon>
        <taxon>Bacillales</taxon>
        <taxon>Bacillaceae</taxon>
        <taxon>Bacillus</taxon>
        <taxon>Bacillus cereus group</taxon>
    </lineage>
</organism>
<dbReference type="AlphaFoldDB" id="S2LC63"/>
<comment type="caution">
    <text evidence="1">The sequence shown here is derived from an EMBL/GenBank/DDBJ whole genome shotgun (WGS) entry which is preliminary data.</text>
</comment>
<reference evidence="1 2" key="1">
    <citation type="submission" date="2013-01" db="EMBL/GenBank/DDBJ databases">
        <title>The Genome Sequence of Bacillus cereus VD142.</title>
        <authorList>
            <consortium name="The Broad Institute Genome Sequencing Platform"/>
            <consortium name="The Broad Institute Genome Sequencing Center for Infectious Disease"/>
            <person name="Feldgarden M."/>
            <person name="Van der Auwera G.A."/>
            <person name="Mahillon J."/>
            <person name="Duprez V."/>
            <person name="Timmery S."/>
            <person name="Mattelet C."/>
            <person name="Dierick K."/>
            <person name="Sun M."/>
            <person name="Yu Z."/>
            <person name="Zhu L."/>
            <person name="Hu X."/>
            <person name="Shank E.B."/>
            <person name="Swiecicka I."/>
            <person name="Hansen B.M."/>
            <person name="Andrup L."/>
            <person name="Walker B."/>
            <person name="Young S.K."/>
            <person name="Zeng Q."/>
            <person name="Gargeya S."/>
            <person name="Fitzgerald M."/>
            <person name="Haas B."/>
            <person name="Abouelleil A."/>
            <person name="Alvarado L."/>
            <person name="Arachchi H.M."/>
            <person name="Berlin A.M."/>
            <person name="Chapman S.B."/>
            <person name="Dewar J."/>
            <person name="Goldberg J."/>
            <person name="Griggs A."/>
            <person name="Gujja S."/>
            <person name="Hansen M."/>
            <person name="Howarth C."/>
            <person name="Imamovic A."/>
            <person name="Larimer J."/>
            <person name="McCowan C."/>
            <person name="Murphy C."/>
            <person name="Neiman D."/>
            <person name="Pearson M."/>
            <person name="Priest M."/>
            <person name="Roberts A."/>
            <person name="Saif S."/>
            <person name="Shea T."/>
            <person name="Sisk P."/>
            <person name="Sykes S."/>
            <person name="Wortman J."/>
            <person name="Nusbaum C."/>
            <person name="Birren B."/>
        </authorList>
    </citation>
    <scope>NUCLEOTIDE SEQUENCE [LARGE SCALE GENOMIC DNA]</scope>
    <source>
        <strain evidence="1 2">VD142</strain>
    </source>
</reference>
<proteinExistence type="predicted"/>
<dbReference type="Proteomes" id="UP000006969">
    <property type="component" value="Unassembled WGS sequence"/>
</dbReference>
<evidence type="ECO:0000313" key="1">
    <source>
        <dbReference type="EMBL" id="EPC06211.1"/>
    </source>
</evidence>
<dbReference type="HOGENOM" id="CLU_3428903_0_0_9"/>
<feature type="non-terminal residue" evidence="1">
    <location>
        <position position="20"/>
    </location>
</feature>